<name>A0A8J2PCG5_9HEXA</name>
<evidence type="ECO:0000256" key="1">
    <source>
        <dbReference type="SAM" id="MobiDB-lite"/>
    </source>
</evidence>
<dbReference type="EMBL" id="CAJVCH010411683">
    <property type="protein sequence ID" value="CAG7818112.1"/>
    <property type="molecule type" value="Genomic_DNA"/>
</dbReference>
<evidence type="ECO:0000313" key="4">
    <source>
        <dbReference type="Proteomes" id="UP000708208"/>
    </source>
</evidence>
<feature type="transmembrane region" description="Helical" evidence="2">
    <location>
        <begin position="77"/>
        <end position="100"/>
    </location>
</feature>
<feature type="non-terminal residue" evidence="3">
    <location>
        <position position="1"/>
    </location>
</feature>
<feature type="transmembrane region" description="Helical" evidence="2">
    <location>
        <begin position="235"/>
        <end position="254"/>
    </location>
</feature>
<gene>
    <name evidence="3" type="ORF">AFUS01_LOCUS28638</name>
</gene>
<organism evidence="3 4">
    <name type="scientific">Allacma fusca</name>
    <dbReference type="NCBI Taxonomy" id="39272"/>
    <lineage>
        <taxon>Eukaryota</taxon>
        <taxon>Metazoa</taxon>
        <taxon>Ecdysozoa</taxon>
        <taxon>Arthropoda</taxon>
        <taxon>Hexapoda</taxon>
        <taxon>Collembola</taxon>
        <taxon>Symphypleona</taxon>
        <taxon>Sminthuridae</taxon>
        <taxon>Allacma</taxon>
    </lineage>
</organism>
<keyword evidence="2" id="KW-0472">Membrane</keyword>
<proteinExistence type="predicted"/>
<feature type="compositionally biased region" description="Basic and acidic residues" evidence="1">
    <location>
        <begin position="46"/>
        <end position="58"/>
    </location>
</feature>
<feature type="transmembrane region" description="Helical" evidence="2">
    <location>
        <begin position="142"/>
        <end position="164"/>
    </location>
</feature>
<keyword evidence="2" id="KW-1133">Transmembrane helix</keyword>
<feature type="transmembrane region" description="Helical" evidence="2">
    <location>
        <begin position="319"/>
        <end position="337"/>
    </location>
</feature>
<accession>A0A8J2PCG5</accession>
<dbReference type="AlphaFoldDB" id="A0A8J2PCG5"/>
<dbReference type="Proteomes" id="UP000708208">
    <property type="component" value="Unassembled WGS sequence"/>
</dbReference>
<keyword evidence="2" id="KW-0812">Transmembrane</keyword>
<reference evidence="3" key="1">
    <citation type="submission" date="2021-06" db="EMBL/GenBank/DDBJ databases">
        <authorList>
            <person name="Hodson N. C."/>
            <person name="Mongue J. A."/>
            <person name="Jaron S. K."/>
        </authorList>
    </citation>
    <scope>NUCLEOTIDE SEQUENCE</scope>
</reference>
<feature type="region of interest" description="Disordered" evidence="1">
    <location>
        <begin position="39"/>
        <end position="58"/>
    </location>
</feature>
<feature type="transmembrane region" description="Helical" evidence="2">
    <location>
        <begin position="208"/>
        <end position="229"/>
    </location>
</feature>
<evidence type="ECO:0000313" key="3">
    <source>
        <dbReference type="EMBL" id="CAG7818112.1"/>
    </source>
</evidence>
<feature type="transmembrane region" description="Helical" evidence="2">
    <location>
        <begin position="349"/>
        <end position="368"/>
    </location>
</feature>
<dbReference type="OrthoDB" id="8298457at2759"/>
<keyword evidence="4" id="KW-1185">Reference proteome</keyword>
<sequence>MAKLPRASATHQNKIGDAFWAILIWHKFLGNCPIVKRKRSNGKSDPGLDKISPEGSESKSDFQETIFQFYPEICFEAVVHVCLNCVFIIASTLFVINVVFAKPFVLESLIDFTRFPEFIQPINDSVCLNGYNTGQIKFMEVLFVKFGGIMFQMVAMTELFFSWWTGKDFARFLNNWSFFTEQFIQEFGLSYTNAWKDSALQLRRFKKILLGIYAIVPTFFFLPLFTITSLQYNDWTNVFVMIVLFLQIIPRSLMEDAKILFSYKMLQTCYLEIEKGITAAAQHEGAKLDAATIKAWGNLLEIVRSQGSLLQKTQSVGQLTLMLFSTIFVTLLIFVVVNSNALMDGSGKICFQCLAVGFPIFYIGRLYLKVLVAERVTIE</sequence>
<protein>
    <submittedName>
        <fullName evidence="3">Uncharacterized protein</fullName>
    </submittedName>
</protein>
<comment type="caution">
    <text evidence="3">The sequence shown here is derived from an EMBL/GenBank/DDBJ whole genome shotgun (WGS) entry which is preliminary data.</text>
</comment>
<evidence type="ECO:0000256" key="2">
    <source>
        <dbReference type="SAM" id="Phobius"/>
    </source>
</evidence>